<comment type="caution">
    <text evidence="1">The sequence shown here is derived from an EMBL/GenBank/DDBJ whole genome shotgun (WGS) entry which is preliminary data.</text>
</comment>
<protein>
    <recommendedName>
        <fullName evidence="3">Halobacterial output domain-containing protein</fullName>
    </recommendedName>
</protein>
<evidence type="ECO:0008006" key="3">
    <source>
        <dbReference type="Google" id="ProtNLM"/>
    </source>
</evidence>
<gene>
    <name evidence="1" type="ORF">ACFQMA_01590</name>
</gene>
<accession>A0ABD5XTT2</accession>
<keyword evidence="2" id="KW-1185">Reference proteome</keyword>
<dbReference type="RefSeq" id="WP_274324145.1">
    <property type="nucleotide sequence ID" value="NZ_CP118158.1"/>
</dbReference>
<evidence type="ECO:0000313" key="1">
    <source>
        <dbReference type="EMBL" id="MFC7138525.1"/>
    </source>
</evidence>
<dbReference type="Proteomes" id="UP001596432">
    <property type="component" value="Unassembled WGS sequence"/>
</dbReference>
<sequence>MTDDHSVSADQAARLQEAIDTIAQVFDHPSSLSVRYTTADGIKRTTFELNATDESFEVTYDGGDETAEPQLSRLD</sequence>
<reference evidence="1 2" key="1">
    <citation type="journal article" date="2019" name="Int. J. Syst. Evol. Microbiol.">
        <title>The Global Catalogue of Microorganisms (GCM) 10K type strain sequencing project: providing services to taxonomists for standard genome sequencing and annotation.</title>
        <authorList>
            <consortium name="The Broad Institute Genomics Platform"/>
            <consortium name="The Broad Institute Genome Sequencing Center for Infectious Disease"/>
            <person name="Wu L."/>
            <person name="Ma J."/>
        </authorList>
    </citation>
    <scope>NUCLEOTIDE SEQUENCE [LARGE SCALE GENOMIC DNA]</scope>
    <source>
        <strain evidence="1 2">XZYJT29</strain>
    </source>
</reference>
<name>A0ABD5XTT2_9EURY</name>
<organism evidence="1 2">
    <name type="scientific">Halosimplex aquaticum</name>
    <dbReference type="NCBI Taxonomy" id="3026162"/>
    <lineage>
        <taxon>Archaea</taxon>
        <taxon>Methanobacteriati</taxon>
        <taxon>Methanobacteriota</taxon>
        <taxon>Stenosarchaea group</taxon>
        <taxon>Halobacteria</taxon>
        <taxon>Halobacteriales</taxon>
        <taxon>Haloarculaceae</taxon>
        <taxon>Halosimplex</taxon>
    </lineage>
</organism>
<dbReference type="GeneID" id="78818765"/>
<dbReference type="AlphaFoldDB" id="A0ABD5XTT2"/>
<proteinExistence type="predicted"/>
<evidence type="ECO:0000313" key="2">
    <source>
        <dbReference type="Proteomes" id="UP001596432"/>
    </source>
</evidence>
<dbReference type="EMBL" id="JBHTAS010000001">
    <property type="protein sequence ID" value="MFC7138525.1"/>
    <property type="molecule type" value="Genomic_DNA"/>
</dbReference>